<dbReference type="Proteomes" id="UP000222788">
    <property type="component" value="Unassembled WGS sequence"/>
</dbReference>
<dbReference type="Pfam" id="PF07093">
    <property type="entry name" value="SGT1"/>
    <property type="match status" value="2"/>
</dbReference>
<feature type="region of interest" description="Disordered" evidence="1">
    <location>
        <begin position="204"/>
        <end position="225"/>
    </location>
</feature>
<feature type="compositionally biased region" description="Low complexity" evidence="1">
    <location>
        <begin position="215"/>
        <end position="225"/>
    </location>
</feature>
<dbReference type="PANTHER" id="PTHR13060">
    <property type="entry name" value="SGT1 PROTEIN HSGT1 SUPPRESSOR OF GCR2"/>
    <property type="match status" value="1"/>
</dbReference>
<organism evidence="2 3">
    <name type="scientific">Ceratocystis fimbriata CBS 114723</name>
    <dbReference type="NCBI Taxonomy" id="1035309"/>
    <lineage>
        <taxon>Eukaryota</taxon>
        <taxon>Fungi</taxon>
        <taxon>Dikarya</taxon>
        <taxon>Ascomycota</taxon>
        <taxon>Pezizomycotina</taxon>
        <taxon>Sordariomycetes</taxon>
        <taxon>Hypocreomycetidae</taxon>
        <taxon>Microascales</taxon>
        <taxon>Ceratocystidaceae</taxon>
        <taxon>Ceratocystis</taxon>
    </lineage>
</organism>
<sequence>MSIPSLHEGAESLNGLGLEPDRLLPENTAGYQIFIIGRSLSARQQLLRLQEVRREFVRLRSTLTKEYIWYKDENPLEAKDENGLIYLGGTMEYGDSVDDEWLMVYLLRQLTLLFPDIWARISDSDGEFLLVEAASAVPKWLSPEMDRFRVWLHQGQLLILPPPHVEMSLATASNFKTRTRSAEQHALSLAMAVQSLTQKVCEPMGTGLGSQGGRSTTLSSAEQSSTTSSAAANVYSLYHSDALEKEAFHRLRNFPGQITQMLHHSLITIPRKLAYILHERPKSVAPAVEAFYLRDPVSLNLILSPPTKVSPGTPPLSFPPKDLVTTSVKFTKVLFAQLRSQRFEPPPVWAQSIAHAKERAGKLPQAETLRAVERAELGMKLTTGFEILAAKAAKSDNRLIRELSILLEDIEVDGEDSLPTPEEISKWEGASRDDDDSWLDIDFNEFERELEGKRARENPPTAGVSSSMKDLPGKENAKGSGFGDSNAQESLRKIVSRFEAFLDDESAGIDGVKIGESDIEDDDEEDGGGSSDDDSSDNGADAHGAGSGSGNESQFDDDADDDEPDVAFDEKAFTDMMREILTLKSSPPKSTQAQTFTPDTKAKSSSSKSTKDRDMEEALELMHQMEAELKGHGALTLDEPTSSGPPKIGTKSSVPKGAPTDTASSAASASRPNAAIENDNRRADLESDGQDDEELDIDFNLARNLLESFKSQGGMSGPTGNLLGLMGLQLPRDEGSQDEE</sequence>
<protein>
    <submittedName>
        <fullName evidence="2">Protein ecdysoneless-like protein</fullName>
    </submittedName>
</protein>
<dbReference type="STRING" id="1035309.A0A2C5X7Z4"/>
<proteinExistence type="predicted"/>
<reference evidence="2 3" key="2">
    <citation type="journal article" date="2013" name="IMA Fungus">
        <title>IMA Genome-F 1: Ceratocystis fimbriata: Draft nuclear genome sequence for the plant pathogen, Ceratocystis fimbriata.</title>
        <authorList>
            <person name="Wilken P.M."/>
            <person name="Steenkamp E.T."/>
            <person name="Wingfield M.J."/>
            <person name="de Beer Z.W."/>
            <person name="Wingfield B.D."/>
        </authorList>
    </citation>
    <scope>NUCLEOTIDE SEQUENCE [LARGE SCALE GENOMIC DNA]</scope>
    <source>
        <strain evidence="2 3">CBS 114723</strain>
    </source>
</reference>
<evidence type="ECO:0000313" key="2">
    <source>
        <dbReference type="EMBL" id="PHH53742.1"/>
    </source>
</evidence>
<feature type="region of interest" description="Disordered" evidence="1">
    <location>
        <begin position="710"/>
        <end position="740"/>
    </location>
</feature>
<dbReference type="InterPro" id="IPR010770">
    <property type="entry name" value="Ecd"/>
</dbReference>
<feature type="region of interest" description="Disordered" evidence="1">
    <location>
        <begin position="449"/>
        <end position="486"/>
    </location>
</feature>
<evidence type="ECO:0000256" key="1">
    <source>
        <dbReference type="SAM" id="MobiDB-lite"/>
    </source>
</evidence>
<feature type="compositionally biased region" description="Basic and acidic residues" evidence="1">
    <location>
        <begin position="731"/>
        <end position="740"/>
    </location>
</feature>
<evidence type="ECO:0000313" key="3">
    <source>
        <dbReference type="Proteomes" id="UP000222788"/>
    </source>
</evidence>
<name>A0A2C5X7Z4_9PEZI</name>
<reference evidence="2 3" key="1">
    <citation type="journal article" date="2013" name="Fungal Biol.">
        <title>Analysis of microsatellite markers in the genome of the plant pathogen Ceratocystis fimbriata.</title>
        <authorList>
            <person name="Simpson M.C."/>
            <person name="Wilken P.M."/>
            <person name="Coetzee M.P."/>
            <person name="Wingfield M.J."/>
            <person name="Wingfield B.D."/>
        </authorList>
    </citation>
    <scope>NUCLEOTIDE SEQUENCE [LARGE SCALE GENOMIC DNA]</scope>
    <source>
        <strain evidence="2 3">CBS 114723</strain>
    </source>
</reference>
<feature type="region of interest" description="Disordered" evidence="1">
    <location>
        <begin position="505"/>
        <end position="695"/>
    </location>
</feature>
<dbReference type="OrthoDB" id="27237at2759"/>
<feature type="compositionally biased region" description="Polar residues" evidence="1">
    <location>
        <begin position="583"/>
        <end position="598"/>
    </location>
</feature>
<feature type="compositionally biased region" description="Acidic residues" evidence="1">
    <location>
        <begin position="517"/>
        <end position="536"/>
    </location>
</feature>
<gene>
    <name evidence="2" type="primary">Ecd</name>
    <name evidence="2" type="ORF">CFIMG_004252RA</name>
</gene>
<dbReference type="GO" id="GO:0005634">
    <property type="term" value="C:nucleus"/>
    <property type="evidence" value="ECO:0007669"/>
    <property type="project" value="TreeGrafter"/>
</dbReference>
<comment type="caution">
    <text evidence="2">The sequence shown here is derived from an EMBL/GenBank/DDBJ whole genome shotgun (WGS) entry which is preliminary data.</text>
</comment>
<accession>A0A2C5X7Z4</accession>
<feature type="compositionally biased region" description="Basic and acidic residues" evidence="1">
    <location>
        <begin position="568"/>
        <end position="578"/>
    </location>
</feature>
<keyword evidence="3" id="KW-1185">Reference proteome</keyword>
<dbReference type="EMBL" id="APWK03000038">
    <property type="protein sequence ID" value="PHH53742.1"/>
    <property type="molecule type" value="Genomic_DNA"/>
</dbReference>
<feature type="compositionally biased region" description="Acidic residues" evidence="1">
    <location>
        <begin position="686"/>
        <end position="695"/>
    </location>
</feature>
<dbReference type="PANTHER" id="PTHR13060:SF0">
    <property type="entry name" value="PROTEIN ECDYSONELESS HOMOLOG"/>
    <property type="match status" value="1"/>
</dbReference>
<dbReference type="AlphaFoldDB" id="A0A2C5X7Z4"/>
<feature type="compositionally biased region" description="Acidic residues" evidence="1">
    <location>
        <begin position="554"/>
        <end position="567"/>
    </location>
</feature>